<reference evidence="1 2" key="1">
    <citation type="journal article" date="2022" name="Genome Biol. Evol.">
        <title>The Spruce Budworm Genome: Reconstructing the Evolutionary History of Antifreeze Proteins.</title>
        <authorList>
            <person name="Beliveau C."/>
            <person name="Gagne P."/>
            <person name="Picq S."/>
            <person name="Vernygora O."/>
            <person name="Keeling C.I."/>
            <person name="Pinkney K."/>
            <person name="Doucet D."/>
            <person name="Wen F."/>
            <person name="Johnston J.S."/>
            <person name="Maaroufi H."/>
            <person name="Boyle B."/>
            <person name="Laroche J."/>
            <person name="Dewar K."/>
            <person name="Juretic N."/>
            <person name="Blackburn G."/>
            <person name="Nisole A."/>
            <person name="Brunet B."/>
            <person name="Brandao M."/>
            <person name="Lumley L."/>
            <person name="Duan J."/>
            <person name="Quan G."/>
            <person name="Lucarotti C.J."/>
            <person name="Roe A.D."/>
            <person name="Sperling F.A.H."/>
            <person name="Levesque R.C."/>
            <person name="Cusson M."/>
        </authorList>
    </citation>
    <scope>NUCLEOTIDE SEQUENCE [LARGE SCALE GENOMIC DNA]</scope>
    <source>
        <strain evidence="1">Glfc:IPQL:Cfum</strain>
    </source>
</reference>
<accession>A0ACC0KM75</accession>
<protein>
    <submittedName>
        <fullName evidence="1">Uncharacterized protein</fullName>
    </submittedName>
</protein>
<keyword evidence="2" id="KW-1185">Reference proteome</keyword>
<dbReference type="EMBL" id="CM046120">
    <property type="protein sequence ID" value="KAI8437454.1"/>
    <property type="molecule type" value="Genomic_DNA"/>
</dbReference>
<evidence type="ECO:0000313" key="2">
    <source>
        <dbReference type="Proteomes" id="UP001064048"/>
    </source>
</evidence>
<dbReference type="Proteomes" id="UP001064048">
    <property type="component" value="Chromosome 20"/>
</dbReference>
<gene>
    <name evidence="1" type="ORF">MSG28_011777</name>
</gene>
<evidence type="ECO:0000313" key="1">
    <source>
        <dbReference type="EMBL" id="KAI8437454.1"/>
    </source>
</evidence>
<sequence>MSSFVNYRNEASVNVDETSSKDTVTYYRITVRVGPVHWNVLHRYNDFVELHEKLVSNHGVAKELLPPKKVIRNKTPKFVEQRKEALDVYLKNVFNYLKLTMPSEFAHFLDMHLYDIFFLLQDLAKTLYMEGDKMLQNGKSHKFTPMELHAISERLKMACPPMEKQDQMFDFSHILDYCSQLRALNIEGSYEKLGTSNIVPNNLQFDLIPFKMLQDLTILGVPMGCIQSKWKKLNTVNFASNNIQDMDWAIKLVPKLRHLSLSSNKLTELCDVSCLHDLRILNLSMNNFELCDSWHSKIGNIVKIDLSQNKVVSLQGFSRLYSLESLDLSCNSVTDVEEVQHICRLPCLEYLWLTANPVASTIDYRVKVLEQFNTRMEEICLDNEKASNKELDTARVLQALRVVKEGKTPSFLQNNNTTHCFNRS</sequence>
<name>A0ACC0KM75_CHOFU</name>
<proteinExistence type="predicted"/>
<comment type="caution">
    <text evidence="1">The sequence shown here is derived from an EMBL/GenBank/DDBJ whole genome shotgun (WGS) entry which is preliminary data.</text>
</comment>
<organism evidence="1 2">
    <name type="scientific">Choristoneura fumiferana</name>
    <name type="common">Spruce budworm moth</name>
    <name type="synonym">Archips fumiferana</name>
    <dbReference type="NCBI Taxonomy" id="7141"/>
    <lineage>
        <taxon>Eukaryota</taxon>
        <taxon>Metazoa</taxon>
        <taxon>Ecdysozoa</taxon>
        <taxon>Arthropoda</taxon>
        <taxon>Hexapoda</taxon>
        <taxon>Insecta</taxon>
        <taxon>Pterygota</taxon>
        <taxon>Neoptera</taxon>
        <taxon>Endopterygota</taxon>
        <taxon>Lepidoptera</taxon>
        <taxon>Glossata</taxon>
        <taxon>Ditrysia</taxon>
        <taxon>Tortricoidea</taxon>
        <taxon>Tortricidae</taxon>
        <taxon>Tortricinae</taxon>
        <taxon>Choristoneura</taxon>
    </lineage>
</organism>